<reference evidence="2 3" key="1">
    <citation type="submission" date="2018-06" db="EMBL/GenBank/DDBJ databases">
        <title>Genomic Encyclopedia of Type Strains, Phase III (KMG-III): the genomes of soil and plant-associated and newly described type strains.</title>
        <authorList>
            <person name="Whitman W."/>
        </authorList>
    </citation>
    <scope>NUCLEOTIDE SEQUENCE [LARGE SCALE GENOMIC DNA]</scope>
    <source>
        <strain evidence="2 3">ORS 1419</strain>
    </source>
</reference>
<keyword evidence="1" id="KW-0472">Membrane</keyword>
<protein>
    <submittedName>
        <fullName evidence="2">Uncharacterized protein</fullName>
    </submittedName>
</protein>
<accession>A0A318T565</accession>
<keyword evidence="3" id="KW-1185">Reference proteome</keyword>
<evidence type="ECO:0000313" key="2">
    <source>
        <dbReference type="EMBL" id="PYE87381.1"/>
    </source>
</evidence>
<dbReference type="PANTHER" id="PTHR38812:SF2">
    <property type="entry name" value="MU-LIKE PROPHAGE FLUMU PROTEIN GP42"/>
    <property type="match status" value="1"/>
</dbReference>
<feature type="transmembrane region" description="Helical" evidence="1">
    <location>
        <begin position="290"/>
        <end position="309"/>
    </location>
</feature>
<comment type="caution">
    <text evidence="2">The sequence shown here is derived from an EMBL/GenBank/DDBJ whole genome shotgun (WGS) entry which is preliminary data.</text>
</comment>
<evidence type="ECO:0000313" key="3">
    <source>
        <dbReference type="Proteomes" id="UP000247454"/>
    </source>
</evidence>
<name>A0A318T565_9HYPH</name>
<sequence length="696" mass="74264">MAWVTDFAAKTPYELDQVMRSFVALRTMGLDPTNGLMRDLGDSAAAMGIPVIQAVEAMKDAVTGENERLKELGITASKEAGMITYHYTDSTGKMMEASVEATDRIGIQAKLMEIFNEKYGGAMEKLSSTWGGMISNVADIWTQFQLAIMSAGLFDWMKEKLKMVLDTINQLKQSGELDRWAASIGQKIQFVLESAWNFATNVFSVLQKLGGYLKIAADYVGGWERLGVILAGMAFAPMLISTAAGLVQIALGLTMLTTALMANPIVLIIAAIAIAIAAAAYLIYANWDSIVAFFVNIWNSISAGAKAAWASIKEWLGFDPVAALSSAWSSISTVISDAWASLPPLTWDNVLTALDWLSWLSPLRWLDFVPGFSWSGIITGTIDWAQYIASFEWSDFLPSFSWPEIKPLDLPEMPDIAGWIGGMGDKAMAAIEGLSSRLGSAWSRVRSAFSFGASAKVDVMDPATIQAAQAATAALKADMQAVAATDTTGAMGQLARLDAEAGRIKQAVTNSVQQAQSYLAGVSLYNQGAALMDTMAAGIRARAVVVIAEIQKMAQAVRDHLPSSPAKVGPLSDIHRLKFGETIASSIRPAPMVKAMRGAAAATMAAASISGTSIPVSAQPVAGAAVRAEVAARSQSASIASGQTGGGVHIEYKPTLQLSGDAKSAEATFRKELDAHARHIAKLVEEERRKNDRKKA</sequence>
<organism evidence="2 3">
    <name type="scientific">Phyllobacterium leguminum</name>
    <dbReference type="NCBI Taxonomy" id="314237"/>
    <lineage>
        <taxon>Bacteria</taxon>
        <taxon>Pseudomonadati</taxon>
        <taxon>Pseudomonadota</taxon>
        <taxon>Alphaproteobacteria</taxon>
        <taxon>Hyphomicrobiales</taxon>
        <taxon>Phyllobacteriaceae</taxon>
        <taxon>Phyllobacterium</taxon>
    </lineage>
</organism>
<keyword evidence="1" id="KW-0812">Transmembrane</keyword>
<dbReference type="PANTHER" id="PTHR38812">
    <property type="entry name" value="MU-LIKE PROPHAGE FLUMU PROTEIN GP42"/>
    <property type="match status" value="1"/>
</dbReference>
<feature type="transmembrane region" description="Helical" evidence="1">
    <location>
        <begin position="265"/>
        <end position="284"/>
    </location>
</feature>
<evidence type="ECO:0000256" key="1">
    <source>
        <dbReference type="SAM" id="Phobius"/>
    </source>
</evidence>
<gene>
    <name evidence="2" type="ORF">C7477_1131</name>
</gene>
<dbReference type="Proteomes" id="UP000247454">
    <property type="component" value="Unassembled WGS sequence"/>
</dbReference>
<keyword evidence="1" id="KW-1133">Transmembrane helix</keyword>
<proteinExistence type="predicted"/>
<dbReference type="EMBL" id="QJTF01000013">
    <property type="protein sequence ID" value="PYE87381.1"/>
    <property type="molecule type" value="Genomic_DNA"/>
</dbReference>
<dbReference type="InterPro" id="IPR053058">
    <property type="entry name" value="Mulikevirus_tape_measure"/>
</dbReference>
<dbReference type="AlphaFoldDB" id="A0A318T565"/>
<feature type="transmembrane region" description="Helical" evidence="1">
    <location>
        <begin position="228"/>
        <end position="253"/>
    </location>
</feature>